<keyword evidence="3" id="KW-1185">Reference proteome</keyword>
<sequence>MVAHDPHPCPELRGFQRDLLAVVAGDGPHKGLDLKSELEERWAIRISRSRLYSNMNALIERGLIEKSELTGRANHYEITAPGEHLLRAYATWIAENVKIDIFGTTISEEAKRCTEFTADHGLTQPPTDRFCFGVVCPHPGCEMKTPVLVDSPAVVPPVNDCLRCQRPVILDRAALEQFATEVRTNE</sequence>
<dbReference type="SUPFAM" id="SSF46785">
    <property type="entry name" value="Winged helix' DNA-binding domain"/>
    <property type="match status" value="1"/>
</dbReference>
<gene>
    <name evidence="2" type="ORF">ACFQL7_27220</name>
</gene>
<evidence type="ECO:0000313" key="2">
    <source>
        <dbReference type="EMBL" id="MFC7193103.1"/>
    </source>
</evidence>
<dbReference type="InterPro" id="IPR036388">
    <property type="entry name" value="WH-like_DNA-bd_sf"/>
</dbReference>
<dbReference type="AlphaFoldDB" id="A0ABD5YYK8"/>
<organism evidence="2 3">
    <name type="scientific">Halocatena marina</name>
    <dbReference type="NCBI Taxonomy" id="2934937"/>
    <lineage>
        <taxon>Archaea</taxon>
        <taxon>Methanobacteriati</taxon>
        <taxon>Methanobacteriota</taxon>
        <taxon>Stenosarchaea group</taxon>
        <taxon>Halobacteria</taxon>
        <taxon>Halobacteriales</taxon>
        <taxon>Natronomonadaceae</taxon>
        <taxon>Halocatena</taxon>
    </lineage>
</organism>
<proteinExistence type="predicted"/>
<dbReference type="GeneID" id="76202648"/>
<dbReference type="RefSeq" id="WP_248910521.1">
    <property type="nucleotide sequence ID" value="NZ_CP109982.1"/>
</dbReference>
<evidence type="ECO:0000313" key="3">
    <source>
        <dbReference type="Proteomes" id="UP001596417"/>
    </source>
</evidence>
<accession>A0ABD5YYK8</accession>
<comment type="caution">
    <text evidence="2">The sequence shown here is derived from an EMBL/GenBank/DDBJ whole genome shotgun (WGS) entry which is preliminary data.</text>
</comment>
<dbReference type="InterPro" id="IPR036390">
    <property type="entry name" value="WH_DNA-bd_sf"/>
</dbReference>
<dbReference type="InterPro" id="IPR005149">
    <property type="entry name" value="Tscrpt_reg_PadR_N"/>
</dbReference>
<dbReference type="Gene3D" id="1.10.10.10">
    <property type="entry name" value="Winged helix-like DNA-binding domain superfamily/Winged helix DNA-binding domain"/>
    <property type="match status" value="1"/>
</dbReference>
<dbReference type="EMBL" id="JBHTAX010000006">
    <property type="protein sequence ID" value="MFC7193103.1"/>
    <property type="molecule type" value="Genomic_DNA"/>
</dbReference>
<evidence type="ECO:0000259" key="1">
    <source>
        <dbReference type="Pfam" id="PF03551"/>
    </source>
</evidence>
<dbReference type="Proteomes" id="UP001596417">
    <property type="component" value="Unassembled WGS sequence"/>
</dbReference>
<feature type="domain" description="Transcription regulator PadR N-terminal" evidence="1">
    <location>
        <begin position="20"/>
        <end position="87"/>
    </location>
</feature>
<name>A0ABD5YYK8_9EURY</name>
<protein>
    <submittedName>
        <fullName evidence="2">PadR family transcriptional regulator</fullName>
    </submittedName>
</protein>
<reference evidence="2 3" key="1">
    <citation type="journal article" date="2019" name="Int. J. Syst. Evol. Microbiol.">
        <title>The Global Catalogue of Microorganisms (GCM) 10K type strain sequencing project: providing services to taxonomists for standard genome sequencing and annotation.</title>
        <authorList>
            <consortium name="The Broad Institute Genomics Platform"/>
            <consortium name="The Broad Institute Genome Sequencing Center for Infectious Disease"/>
            <person name="Wu L."/>
            <person name="Ma J."/>
        </authorList>
    </citation>
    <scope>NUCLEOTIDE SEQUENCE [LARGE SCALE GENOMIC DNA]</scope>
    <source>
        <strain evidence="2 3">RDMS1</strain>
    </source>
</reference>
<dbReference type="Pfam" id="PF03551">
    <property type="entry name" value="PadR"/>
    <property type="match status" value="1"/>
</dbReference>